<evidence type="ECO:0000313" key="2">
    <source>
        <dbReference type="Proteomes" id="UP000267691"/>
    </source>
</evidence>
<name>A0A3R9JAE9_STRMT</name>
<dbReference type="Gene3D" id="1.10.10.10">
    <property type="entry name" value="Winged helix-like DNA-binding domain superfamily/Winged helix DNA-binding domain"/>
    <property type="match status" value="1"/>
</dbReference>
<dbReference type="InterPro" id="IPR036388">
    <property type="entry name" value="WH-like_DNA-bd_sf"/>
</dbReference>
<accession>A0A3R9JAE9</accession>
<sequence>MERHRNPENQREVLVEAAKYAKEQLVVNPPLQHIKVKEAMESILTESERTELSRLVNKLVLGIENIEI</sequence>
<organism evidence="1 2">
    <name type="scientific">Streptococcus mitis</name>
    <dbReference type="NCBI Taxonomy" id="28037"/>
    <lineage>
        <taxon>Bacteria</taxon>
        <taxon>Bacillati</taxon>
        <taxon>Bacillota</taxon>
        <taxon>Bacilli</taxon>
        <taxon>Lactobacillales</taxon>
        <taxon>Streptococcaceae</taxon>
        <taxon>Streptococcus</taxon>
        <taxon>Streptococcus mitis group</taxon>
    </lineage>
</organism>
<comment type="caution">
    <text evidence="1">The sequence shown here is derived from an EMBL/GenBank/DDBJ whole genome shotgun (WGS) entry which is preliminary data.</text>
</comment>
<evidence type="ECO:0000313" key="1">
    <source>
        <dbReference type="EMBL" id="RSI84989.1"/>
    </source>
</evidence>
<protein>
    <recommendedName>
        <fullName evidence="3">MarR family transcriptional regulator</fullName>
    </recommendedName>
</protein>
<dbReference type="EMBL" id="RJNT01000012">
    <property type="protein sequence ID" value="RSI84989.1"/>
    <property type="molecule type" value="Genomic_DNA"/>
</dbReference>
<gene>
    <name evidence="1" type="ORF">D8853_08990</name>
</gene>
<dbReference type="Proteomes" id="UP000267691">
    <property type="component" value="Unassembled WGS sequence"/>
</dbReference>
<evidence type="ECO:0008006" key="3">
    <source>
        <dbReference type="Google" id="ProtNLM"/>
    </source>
</evidence>
<reference evidence="1 2" key="1">
    <citation type="submission" date="2018-11" db="EMBL/GenBank/DDBJ databases">
        <title>Species Designations Belie Phenotypic and Genotypic Heterogeneity in Oral Streptococci.</title>
        <authorList>
            <person name="Velsko I."/>
        </authorList>
    </citation>
    <scope>NUCLEOTIDE SEQUENCE [LARGE SCALE GENOMIC DNA]</scope>
    <source>
        <strain evidence="1 2">KLC12</strain>
    </source>
</reference>
<proteinExistence type="predicted"/>
<dbReference type="AlphaFoldDB" id="A0A3R9JAE9"/>